<reference evidence="3 4" key="1">
    <citation type="submission" date="2014-04" db="EMBL/GenBank/DDBJ databases">
        <authorList>
            <consortium name="DOE Joint Genome Institute"/>
            <person name="Kuo A."/>
            <person name="Kohler A."/>
            <person name="Nagy L.G."/>
            <person name="Floudas D."/>
            <person name="Copeland A."/>
            <person name="Barry K.W."/>
            <person name="Cichocki N."/>
            <person name="Veneault-Fourrey C."/>
            <person name="LaButti K."/>
            <person name="Lindquist E.A."/>
            <person name="Lipzen A."/>
            <person name="Lundell T."/>
            <person name="Morin E."/>
            <person name="Murat C."/>
            <person name="Sun H."/>
            <person name="Tunlid A."/>
            <person name="Henrissat B."/>
            <person name="Grigoriev I.V."/>
            <person name="Hibbett D.S."/>
            <person name="Martin F."/>
            <person name="Nordberg H.P."/>
            <person name="Cantor M.N."/>
            <person name="Hua S.X."/>
        </authorList>
    </citation>
    <scope>NUCLEOTIDE SEQUENCE [LARGE SCALE GENOMIC DNA]</scope>
    <source>
        <strain evidence="3 4">LaAM-08-1</strain>
    </source>
</reference>
<proteinExistence type="inferred from homology"/>
<organism evidence="3 4">
    <name type="scientific">Laccaria amethystina LaAM-08-1</name>
    <dbReference type="NCBI Taxonomy" id="1095629"/>
    <lineage>
        <taxon>Eukaryota</taxon>
        <taxon>Fungi</taxon>
        <taxon>Dikarya</taxon>
        <taxon>Basidiomycota</taxon>
        <taxon>Agaricomycotina</taxon>
        <taxon>Agaricomycetes</taxon>
        <taxon>Agaricomycetidae</taxon>
        <taxon>Agaricales</taxon>
        <taxon>Agaricineae</taxon>
        <taxon>Hydnangiaceae</taxon>
        <taxon>Laccaria</taxon>
    </lineage>
</organism>
<accession>A0A0C9XNN6</accession>
<evidence type="ECO:0000313" key="4">
    <source>
        <dbReference type="Proteomes" id="UP000054477"/>
    </source>
</evidence>
<reference evidence="4" key="2">
    <citation type="submission" date="2015-01" db="EMBL/GenBank/DDBJ databases">
        <title>Evolutionary Origins and Diversification of the Mycorrhizal Mutualists.</title>
        <authorList>
            <consortium name="DOE Joint Genome Institute"/>
            <consortium name="Mycorrhizal Genomics Consortium"/>
            <person name="Kohler A."/>
            <person name="Kuo A."/>
            <person name="Nagy L.G."/>
            <person name="Floudas D."/>
            <person name="Copeland A."/>
            <person name="Barry K.W."/>
            <person name="Cichocki N."/>
            <person name="Veneault-Fourrey C."/>
            <person name="LaButti K."/>
            <person name="Lindquist E.A."/>
            <person name="Lipzen A."/>
            <person name="Lundell T."/>
            <person name="Morin E."/>
            <person name="Murat C."/>
            <person name="Riley R."/>
            <person name="Ohm R."/>
            <person name="Sun H."/>
            <person name="Tunlid A."/>
            <person name="Henrissat B."/>
            <person name="Grigoriev I.V."/>
            <person name="Hibbett D.S."/>
            <person name="Martin F."/>
        </authorList>
    </citation>
    <scope>NUCLEOTIDE SEQUENCE [LARGE SCALE GENOMIC DNA]</scope>
    <source>
        <strain evidence="4">LaAM-08-1</strain>
    </source>
</reference>
<sequence>MYLSKLSSLYYMLVDILSLMQHGKFDGYGVALYVLHLMVVSFTMGNGRDLRLAIGLSPTSETFNSDTPSFVLFHNPHHALCSIAGVVEKSYHLPNISSPFSGDGIGDLNGIHAKLDYLKDLGVDILWLSPIYPSPLADMGTICNLRIIGDRCFKDVAECWAFASCRGCDGFRMDVINLLSKVEGLPDVPITLPDEVYQPASIYFANGPKMNKQFLSKYDLITVGETPFTHKVSELDGYVLPSNNELNMVFHFELVDVDFPKECKFRFRKILEKCKKVLIDRESVDMSDILDDFQKKARDHARVPMQWDFSVHGGFTSGERFNRGFLLNFKKTAITFSLDSTSDWTGFRLVLESYENDEGEEIEVASNEIRLRGFEGRVYKITIRDDRIASNNDNVITEFSI</sequence>
<dbReference type="EMBL" id="KN838652">
    <property type="protein sequence ID" value="KIJ99166.1"/>
    <property type="molecule type" value="Genomic_DNA"/>
</dbReference>
<dbReference type="HOGENOM" id="CLU_687097_0_0_1"/>
<dbReference type="OrthoDB" id="1740265at2759"/>
<dbReference type="STRING" id="1095629.A0A0C9XNN6"/>
<dbReference type="SUPFAM" id="SSF51445">
    <property type="entry name" value="(Trans)glycosidases"/>
    <property type="match status" value="1"/>
</dbReference>
<protein>
    <submittedName>
        <fullName evidence="3">Glycoside hydrolase family 13 protein</fullName>
    </submittedName>
</protein>
<dbReference type="GO" id="GO:0004556">
    <property type="term" value="F:alpha-amylase activity"/>
    <property type="evidence" value="ECO:0007669"/>
    <property type="project" value="TreeGrafter"/>
</dbReference>
<dbReference type="GO" id="GO:0009313">
    <property type="term" value="P:oligosaccharide catabolic process"/>
    <property type="evidence" value="ECO:0007669"/>
    <property type="project" value="TreeGrafter"/>
</dbReference>
<keyword evidence="3" id="KW-0378">Hydrolase</keyword>
<dbReference type="PANTHER" id="PTHR10357:SF179">
    <property type="entry name" value="NEUTRAL AND BASIC AMINO ACID TRANSPORT PROTEIN RBAT"/>
    <property type="match status" value="1"/>
</dbReference>
<dbReference type="AlphaFoldDB" id="A0A0C9XNN6"/>
<dbReference type="InterPro" id="IPR017853">
    <property type="entry name" value="GH"/>
</dbReference>
<evidence type="ECO:0000256" key="1">
    <source>
        <dbReference type="ARBA" id="ARBA00008061"/>
    </source>
</evidence>
<dbReference type="Proteomes" id="UP000054477">
    <property type="component" value="Unassembled WGS sequence"/>
</dbReference>
<dbReference type="Pfam" id="PF00128">
    <property type="entry name" value="Alpha-amylase"/>
    <property type="match status" value="2"/>
</dbReference>
<dbReference type="InterPro" id="IPR006047">
    <property type="entry name" value="GH13_cat_dom"/>
</dbReference>
<dbReference type="SMART" id="SM00642">
    <property type="entry name" value="Aamy"/>
    <property type="match status" value="1"/>
</dbReference>
<keyword evidence="4" id="KW-1185">Reference proteome</keyword>
<name>A0A0C9XNN6_9AGAR</name>
<evidence type="ECO:0000313" key="3">
    <source>
        <dbReference type="EMBL" id="KIJ99166.1"/>
    </source>
</evidence>
<evidence type="ECO:0000259" key="2">
    <source>
        <dbReference type="SMART" id="SM00642"/>
    </source>
</evidence>
<feature type="domain" description="Glycosyl hydrolase family 13 catalytic" evidence="2">
    <location>
        <begin position="36"/>
        <end position="372"/>
    </location>
</feature>
<comment type="similarity">
    <text evidence="1">Belongs to the glycosyl hydrolase 13 family.</text>
</comment>
<dbReference type="PANTHER" id="PTHR10357">
    <property type="entry name" value="ALPHA-AMYLASE FAMILY MEMBER"/>
    <property type="match status" value="1"/>
</dbReference>
<gene>
    <name evidence="3" type="ORF">K443DRAFT_123326</name>
</gene>
<dbReference type="Gene3D" id="3.20.20.80">
    <property type="entry name" value="Glycosidases"/>
    <property type="match status" value="2"/>
</dbReference>